<dbReference type="CDD" id="cd16461">
    <property type="entry name" value="RING-H2_EL5-like"/>
    <property type="match status" value="1"/>
</dbReference>
<keyword evidence="10" id="KW-0812">Transmembrane</keyword>
<evidence type="ECO:0000313" key="12">
    <source>
        <dbReference type="EMBL" id="KAK1399152.1"/>
    </source>
</evidence>
<evidence type="ECO:0000256" key="3">
    <source>
        <dbReference type="ARBA" id="ARBA00012483"/>
    </source>
</evidence>
<evidence type="ECO:0000256" key="10">
    <source>
        <dbReference type="SAM" id="Phobius"/>
    </source>
</evidence>
<evidence type="ECO:0000256" key="4">
    <source>
        <dbReference type="ARBA" id="ARBA00022679"/>
    </source>
</evidence>
<keyword evidence="4" id="KW-0808">Transferase</keyword>
<dbReference type="InterPro" id="IPR044600">
    <property type="entry name" value="ATL1/ATL16-like"/>
</dbReference>
<dbReference type="InterPro" id="IPR001841">
    <property type="entry name" value="Znf_RING"/>
</dbReference>
<dbReference type="PANTHER" id="PTHR46913:SF8">
    <property type="entry name" value="RING-TYPE E3 UBIQUITIN TRANSFERASE"/>
    <property type="match status" value="1"/>
</dbReference>
<dbReference type="AlphaFoldDB" id="A0AAD8N7V1"/>
<dbReference type="GO" id="GO:0008270">
    <property type="term" value="F:zinc ion binding"/>
    <property type="evidence" value="ECO:0007669"/>
    <property type="project" value="UniProtKB-KW"/>
</dbReference>
<gene>
    <name evidence="12" type="ORF">POM88_009015</name>
</gene>
<comment type="pathway">
    <text evidence="2">Protein modification; protein ubiquitination.</text>
</comment>
<dbReference type="Pfam" id="PF13639">
    <property type="entry name" value="zf-RING_2"/>
    <property type="match status" value="1"/>
</dbReference>
<evidence type="ECO:0000256" key="1">
    <source>
        <dbReference type="ARBA" id="ARBA00000900"/>
    </source>
</evidence>
<keyword evidence="10" id="KW-1133">Transmembrane helix</keyword>
<dbReference type="EC" id="2.3.2.27" evidence="3"/>
<comment type="caution">
    <text evidence="12">The sequence shown here is derived from an EMBL/GenBank/DDBJ whole genome shotgun (WGS) entry which is preliminary data.</text>
</comment>
<proteinExistence type="predicted"/>
<keyword evidence="10" id="KW-0472">Membrane</keyword>
<feature type="transmembrane region" description="Helical" evidence="10">
    <location>
        <begin position="48"/>
        <end position="69"/>
    </location>
</feature>
<organism evidence="12 13">
    <name type="scientific">Heracleum sosnowskyi</name>
    <dbReference type="NCBI Taxonomy" id="360622"/>
    <lineage>
        <taxon>Eukaryota</taxon>
        <taxon>Viridiplantae</taxon>
        <taxon>Streptophyta</taxon>
        <taxon>Embryophyta</taxon>
        <taxon>Tracheophyta</taxon>
        <taxon>Spermatophyta</taxon>
        <taxon>Magnoliopsida</taxon>
        <taxon>eudicotyledons</taxon>
        <taxon>Gunneridae</taxon>
        <taxon>Pentapetalae</taxon>
        <taxon>asterids</taxon>
        <taxon>campanulids</taxon>
        <taxon>Apiales</taxon>
        <taxon>Apiaceae</taxon>
        <taxon>Apioideae</taxon>
        <taxon>apioid superclade</taxon>
        <taxon>Tordylieae</taxon>
        <taxon>Tordyliinae</taxon>
        <taxon>Heracleum</taxon>
    </lineage>
</organism>
<keyword evidence="7" id="KW-0833">Ubl conjugation pathway</keyword>
<keyword evidence="13" id="KW-1185">Reference proteome</keyword>
<reference evidence="12" key="1">
    <citation type="submission" date="2023-02" db="EMBL/GenBank/DDBJ databases">
        <title>Genome of toxic invasive species Heracleum sosnowskyi carries increased number of genes despite the absence of recent whole-genome duplications.</title>
        <authorList>
            <person name="Schelkunov M."/>
            <person name="Shtratnikova V."/>
            <person name="Makarenko M."/>
            <person name="Klepikova A."/>
            <person name="Omelchenko D."/>
            <person name="Novikova G."/>
            <person name="Obukhova E."/>
            <person name="Bogdanov V."/>
            <person name="Penin A."/>
            <person name="Logacheva M."/>
        </authorList>
    </citation>
    <scope>NUCLEOTIDE SEQUENCE</scope>
    <source>
        <strain evidence="12">Hsosn_3</strain>
        <tissue evidence="12">Leaf</tissue>
    </source>
</reference>
<keyword evidence="8" id="KW-0862">Zinc</keyword>
<feature type="domain" description="RING-type" evidence="11">
    <location>
        <begin position="136"/>
        <end position="178"/>
    </location>
</feature>
<reference evidence="12" key="2">
    <citation type="submission" date="2023-05" db="EMBL/GenBank/DDBJ databases">
        <authorList>
            <person name="Schelkunov M.I."/>
        </authorList>
    </citation>
    <scope>NUCLEOTIDE SEQUENCE</scope>
    <source>
        <strain evidence="12">Hsosn_3</strain>
        <tissue evidence="12">Leaf</tissue>
    </source>
</reference>
<evidence type="ECO:0000256" key="2">
    <source>
        <dbReference type="ARBA" id="ARBA00004906"/>
    </source>
</evidence>
<sequence length="339" mass="38711">MNHVQFHNHESHIKSHYSFTTHALVSIKNQHNSTYQTSLPSSGNGFPILALGVLGIMVTAFLLVGYYIFVNKCCLNWQQIDPLSRFSVAQARRNEELLMAYSPSWQSRGLDDFLIREIPSFQYSKSEGEGMSLYKCVVCLNEFQEQDTVKLLPSCKHGFHLDCIDIWLQSNDNCPLCRLSISGATRYPIDRIVAPTSSPQDPQPFLTRGLVGSDQNFVVIELSGEQNRNESRIHYHSPGKVQQKAVKLKPRKFHHASIMGDECMNIRENDDQFSVQPIRRSFSMDSAADRLIYLSVEEITRQNTHQTEVRNNEESSSRVRRPFFSFGHVRGSRSTVLPI</sequence>
<dbReference type="SUPFAM" id="SSF57850">
    <property type="entry name" value="RING/U-box"/>
    <property type="match status" value="1"/>
</dbReference>
<accession>A0AAD8N7V1</accession>
<dbReference type="EMBL" id="JAUIZM010000002">
    <property type="protein sequence ID" value="KAK1399152.1"/>
    <property type="molecule type" value="Genomic_DNA"/>
</dbReference>
<evidence type="ECO:0000256" key="7">
    <source>
        <dbReference type="ARBA" id="ARBA00022786"/>
    </source>
</evidence>
<evidence type="ECO:0000313" key="13">
    <source>
        <dbReference type="Proteomes" id="UP001237642"/>
    </source>
</evidence>
<keyword evidence="6 9" id="KW-0863">Zinc-finger</keyword>
<dbReference type="PROSITE" id="PS50089">
    <property type="entry name" value="ZF_RING_2"/>
    <property type="match status" value="1"/>
</dbReference>
<dbReference type="GO" id="GO:0016567">
    <property type="term" value="P:protein ubiquitination"/>
    <property type="evidence" value="ECO:0007669"/>
    <property type="project" value="InterPro"/>
</dbReference>
<comment type="catalytic activity">
    <reaction evidence="1">
        <text>S-ubiquitinyl-[E2 ubiquitin-conjugating enzyme]-L-cysteine + [acceptor protein]-L-lysine = [E2 ubiquitin-conjugating enzyme]-L-cysteine + N(6)-ubiquitinyl-[acceptor protein]-L-lysine.</text>
        <dbReference type="EC" id="2.3.2.27"/>
    </reaction>
</comment>
<name>A0AAD8N7V1_9APIA</name>
<dbReference type="Proteomes" id="UP001237642">
    <property type="component" value="Unassembled WGS sequence"/>
</dbReference>
<evidence type="ECO:0000256" key="5">
    <source>
        <dbReference type="ARBA" id="ARBA00022723"/>
    </source>
</evidence>
<dbReference type="SMART" id="SM00184">
    <property type="entry name" value="RING"/>
    <property type="match status" value="1"/>
</dbReference>
<dbReference type="InterPro" id="IPR013083">
    <property type="entry name" value="Znf_RING/FYVE/PHD"/>
</dbReference>
<evidence type="ECO:0000259" key="11">
    <source>
        <dbReference type="PROSITE" id="PS50089"/>
    </source>
</evidence>
<dbReference type="Gene3D" id="3.30.40.10">
    <property type="entry name" value="Zinc/RING finger domain, C3HC4 (zinc finger)"/>
    <property type="match status" value="1"/>
</dbReference>
<dbReference type="PANTHER" id="PTHR46913">
    <property type="entry name" value="RING-H2 FINGER PROTEIN ATL16"/>
    <property type="match status" value="1"/>
</dbReference>
<protein>
    <recommendedName>
        <fullName evidence="3">RING-type E3 ubiquitin transferase</fullName>
        <ecNumber evidence="3">2.3.2.27</ecNumber>
    </recommendedName>
</protein>
<dbReference type="GO" id="GO:0061630">
    <property type="term" value="F:ubiquitin protein ligase activity"/>
    <property type="evidence" value="ECO:0007669"/>
    <property type="project" value="UniProtKB-EC"/>
</dbReference>
<keyword evidence="5" id="KW-0479">Metal-binding</keyword>
<evidence type="ECO:0000256" key="6">
    <source>
        <dbReference type="ARBA" id="ARBA00022771"/>
    </source>
</evidence>
<evidence type="ECO:0000256" key="8">
    <source>
        <dbReference type="ARBA" id="ARBA00022833"/>
    </source>
</evidence>
<evidence type="ECO:0000256" key="9">
    <source>
        <dbReference type="PROSITE-ProRule" id="PRU00175"/>
    </source>
</evidence>